<dbReference type="InterPro" id="IPR011992">
    <property type="entry name" value="EF-hand-dom_pair"/>
</dbReference>
<evidence type="ECO:0000313" key="3">
    <source>
        <dbReference type="EMBL" id="KAG2392300.1"/>
    </source>
</evidence>
<protein>
    <recommendedName>
        <fullName evidence="2">EF-hand domain-containing protein</fullName>
    </recommendedName>
</protein>
<feature type="compositionally biased region" description="Polar residues" evidence="1">
    <location>
        <begin position="15"/>
        <end position="31"/>
    </location>
</feature>
<dbReference type="SUPFAM" id="SSF47473">
    <property type="entry name" value="EF-hand"/>
    <property type="match status" value="1"/>
</dbReference>
<dbReference type="InterPro" id="IPR002048">
    <property type="entry name" value="EF_hand_dom"/>
</dbReference>
<feature type="compositionally biased region" description="Basic and acidic residues" evidence="1">
    <location>
        <begin position="109"/>
        <end position="118"/>
    </location>
</feature>
<reference evidence="3 4" key="1">
    <citation type="journal article" date="2018" name="BMC Genomics">
        <title>The genome of Naegleria lovaniensis, the basis for a comparative approach to unravel pathogenicity factors of the human pathogenic amoeba N. fowleri.</title>
        <authorList>
            <person name="Liechti N."/>
            <person name="Schurch N."/>
            <person name="Bruggmann R."/>
            <person name="Wittwer M."/>
        </authorList>
    </citation>
    <scope>NUCLEOTIDE SEQUENCE [LARGE SCALE GENOMIC DNA]</scope>
    <source>
        <strain evidence="3 4">ATCC 30569</strain>
    </source>
</reference>
<feature type="domain" description="EF-hand" evidence="2">
    <location>
        <begin position="357"/>
        <end position="392"/>
    </location>
</feature>
<dbReference type="Gene3D" id="1.10.238.10">
    <property type="entry name" value="EF-hand"/>
    <property type="match status" value="1"/>
</dbReference>
<keyword evidence="4" id="KW-1185">Reference proteome</keyword>
<dbReference type="EMBL" id="PYSW02000005">
    <property type="protein sequence ID" value="KAG2392300.1"/>
    <property type="molecule type" value="Genomic_DNA"/>
</dbReference>
<feature type="compositionally biased region" description="Polar residues" evidence="1">
    <location>
        <begin position="197"/>
        <end position="209"/>
    </location>
</feature>
<evidence type="ECO:0000259" key="2">
    <source>
        <dbReference type="PROSITE" id="PS50222"/>
    </source>
</evidence>
<feature type="compositionally biased region" description="Low complexity" evidence="1">
    <location>
        <begin position="83"/>
        <end position="95"/>
    </location>
</feature>
<proteinExistence type="predicted"/>
<evidence type="ECO:0000313" key="4">
    <source>
        <dbReference type="Proteomes" id="UP000816034"/>
    </source>
</evidence>
<dbReference type="GO" id="GO:0005509">
    <property type="term" value="F:calcium ion binding"/>
    <property type="evidence" value="ECO:0007669"/>
    <property type="project" value="InterPro"/>
</dbReference>
<dbReference type="AlphaFoldDB" id="A0AA88GWM7"/>
<name>A0AA88GWM7_NAELO</name>
<feature type="compositionally biased region" description="Polar residues" evidence="1">
    <location>
        <begin position="643"/>
        <end position="655"/>
    </location>
</feature>
<dbReference type="Proteomes" id="UP000816034">
    <property type="component" value="Unassembled WGS sequence"/>
</dbReference>
<feature type="region of interest" description="Disordered" evidence="1">
    <location>
        <begin position="1"/>
        <end position="210"/>
    </location>
</feature>
<dbReference type="PROSITE" id="PS50222">
    <property type="entry name" value="EF_HAND_2"/>
    <property type="match status" value="1"/>
</dbReference>
<feature type="region of interest" description="Disordered" evidence="1">
    <location>
        <begin position="579"/>
        <end position="655"/>
    </location>
</feature>
<sequence>MSRSASSFIRKELGHNQSGSTLQSVDSNYERVSSPILQYDDGGARKFQRPQSTSGIRNRSRIEAPLPPPSMEELRAASPIANRSSSSHLAHRSSSPIQYRAPSPLNRNDSSKQTRDNFNESTNSTSNRVERYQAPKRPSSVAASSRSSSPNTIDKKLNPISNRIDFDSPQAIREYSHTSFDAPRYPKRPSSVAGYSKKNSSGTSQANESENFHNTTYNTHYVVNTNPNRSTSPTNFSNFSSNSNKSSINRELINSYFAKHNSSNQSHAENEKHVPVHLRNVDFTQTNDVLEVVKNKIHSLSPNLSEAFRRIKQATGYTGNKVRAEDFKRALVKDFHLLDDISEETPNFKAVKHFQTEQIKKLDEFIKMADPKGEGSFGYSDFIRAMEELDRKLGTNSTTAQRESRYCGSMTDDALKRRREKTELYIEKMMDPKKDRAPYGVADDLVKNTDTSKSVYFTRMESLRNTFGVENDKIPIPLFRDALKRFDRYILDVDVDQILENMGAKKKGYISLNEFMNHYGFETIKSKSFRSSYENVKGIQWPQTLEYNPTKEEIMNSMREKKNNKKVRGRINNTRTNILRGEEIRRNTPSSLSGRISVSSDRSSSSMGRSVLSENSGRSTSPVSFLKTPDYLTTPGGARSIRLSDTSSRADSTLM</sequence>
<comment type="caution">
    <text evidence="3">The sequence shown here is derived from an EMBL/GenBank/DDBJ whole genome shotgun (WGS) entry which is preliminary data.</text>
</comment>
<dbReference type="GeneID" id="68105006"/>
<gene>
    <name evidence="3" type="ORF">C9374_012552</name>
</gene>
<feature type="compositionally biased region" description="Polar residues" evidence="1">
    <location>
        <begin position="614"/>
        <end position="623"/>
    </location>
</feature>
<dbReference type="RefSeq" id="XP_044554194.1">
    <property type="nucleotide sequence ID" value="XM_044688331.1"/>
</dbReference>
<organism evidence="3 4">
    <name type="scientific">Naegleria lovaniensis</name>
    <name type="common">Amoeba</name>
    <dbReference type="NCBI Taxonomy" id="51637"/>
    <lineage>
        <taxon>Eukaryota</taxon>
        <taxon>Discoba</taxon>
        <taxon>Heterolobosea</taxon>
        <taxon>Tetramitia</taxon>
        <taxon>Eutetramitia</taxon>
        <taxon>Vahlkampfiidae</taxon>
        <taxon>Naegleria</taxon>
    </lineage>
</organism>
<feature type="compositionally biased region" description="Low complexity" evidence="1">
    <location>
        <begin position="137"/>
        <end position="150"/>
    </location>
</feature>
<feature type="compositionally biased region" description="Low complexity" evidence="1">
    <location>
        <begin position="590"/>
        <end position="613"/>
    </location>
</feature>
<evidence type="ECO:0000256" key="1">
    <source>
        <dbReference type="SAM" id="MobiDB-lite"/>
    </source>
</evidence>
<accession>A0AA88GWM7</accession>